<dbReference type="PANTHER" id="PTHR34475:SF1">
    <property type="entry name" value="CYTOSKELETON PROTEIN RODZ"/>
    <property type="match status" value="1"/>
</dbReference>
<keyword evidence="5" id="KW-1185">Reference proteome</keyword>
<dbReference type="EMBL" id="JBHSDV010000001">
    <property type="protein sequence ID" value="MFC4387463.1"/>
    <property type="molecule type" value="Genomic_DNA"/>
</dbReference>
<evidence type="ECO:0000256" key="2">
    <source>
        <dbReference type="SAM" id="Phobius"/>
    </source>
</evidence>
<keyword evidence="2" id="KW-0812">Transmembrane</keyword>
<evidence type="ECO:0000256" key="1">
    <source>
        <dbReference type="SAM" id="MobiDB-lite"/>
    </source>
</evidence>
<feature type="transmembrane region" description="Helical" evidence="2">
    <location>
        <begin position="103"/>
        <end position="126"/>
    </location>
</feature>
<keyword evidence="2" id="KW-0472">Membrane</keyword>
<feature type="region of interest" description="Disordered" evidence="1">
    <location>
        <begin position="132"/>
        <end position="191"/>
    </location>
</feature>
<feature type="domain" description="Cytoskeleton protein RodZ-like C-terminal" evidence="3">
    <location>
        <begin position="217"/>
        <end position="284"/>
    </location>
</feature>
<gene>
    <name evidence="4" type="ORF">ACFOZ1_06510</name>
</gene>
<dbReference type="Gene3D" id="1.10.260.40">
    <property type="entry name" value="lambda repressor-like DNA-binding domains"/>
    <property type="match status" value="1"/>
</dbReference>
<proteinExistence type="predicted"/>
<evidence type="ECO:0000313" key="5">
    <source>
        <dbReference type="Proteomes" id="UP001595880"/>
    </source>
</evidence>
<evidence type="ECO:0000259" key="3">
    <source>
        <dbReference type="Pfam" id="PF13464"/>
    </source>
</evidence>
<sequence>MGIGERLKQEREAKNLSLQDIQKQTKIQTRYLHAIEEERFEIMPGSFYVRAFIKEYATALQLNAEDLMSEYERDLPFDKEEKVALSRVSSSKKNKPISKTPSFFSFLPTIIVIVLIIGILVIYWALQNNDKPDDSNANDNTIESGEGSADEVTIPPVNSDQPSNDEENQESASDDTQDTSDEDTTNESNTTIQLEQYANNESTYQLSTSEAEVILTIETTDQNWMQVEDVNGEQFMYKTFTNEESPAEINISSTEELFIRFGNPSTVTFFINGEKIELSEEIGNTTTPQNMYINIEKQ</sequence>
<dbReference type="Proteomes" id="UP001595880">
    <property type="component" value="Unassembled WGS sequence"/>
</dbReference>
<evidence type="ECO:0000313" key="4">
    <source>
        <dbReference type="EMBL" id="MFC4387463.1"/>
    </source>
</evidence>
<dbReference type="Pfam" id="PF13464">
    <property type="entry name" value="RodZ_C"/>
    <property type="match status" value="1"/>
</dbReference>
<dbReference type="Pfam" id="PF13413">
    <property type="entry name" value="HTH_25"/>
    <property type="match status" value="1"/>
</dbReference>
<accession>A0ABV8VXF5</accession>
<name>A0ABV8VXF5_9BACI</name>
<comment type="caution">
    <text evidence="4">The sequence shown here is derived from an EMBL/GenBank/DDBJ whole genome shotgun (WGS) entry which is preliminary data.</text>
</comment>
<dbReference type="SUPFAM" id="SSF47413">
    <property type="entry name" value="lambda repressor-like DNA-binding domains"/>
    <property type="match status" value="1"/>
</dbReference>
<reference evidence="5" key="1">
    <citation type="journal article" date="2019" name="Int. J. Syst. Evol. Microbiol.">
        <title>The Global Catalogue of Microorganisms (GCM) 10K type strain sequencing project: providing services to taxonomists for standard genome sequencing and annotation.</title>
        <authorList>
            <consortium name="The Broad Institute Genomics Platform"/>
            <consortium name="The Broad Institute Genome Sequencing Center for Infectious Disease"/>
            <person name="Wu L."/>
            <person name="Ma J."/>
        </authorList>
    </citation>
    <scope>NUCLEOTIDE SEQUENCE [LARGE SCALE GENOMIC DNA]</scope>
    <source>
        <strain evidence="5">KACC 14058</strain>
    </source>
</reference>
<dbReference type="InterPro" id="IPR025194">
    <property type="entry name" value="RodZ-like_C"/>
</dbReference>
<dbReference type="InterPro" id="IPR001387">
    <property type="entry name" value="Cro/C1-type_HTH"/>
</dbReference>
<keyword evidence="2" id="KW-1133">Transmembrane helix</keyword>
<dbReference type="CDD" id="cd00093">
    <property type="entry name" value="HTH_XRE"/>
    <property type="match status" value="1"/>
</dbReference>
<feature type="compositionally biased region" description="Acidic residues" evidence="1">
    <location>
        <begin position="163"/>
        <end position="185"/>
    </location>
</feature>
<organism evidence="4 5">
    <name type="scientific">Gracilibacillus marinus</name>
    <dbReference type="NCBI Taxonomy" id="630535"/>
    <lineage>
        <taxon>Bacteria</taxon>
        <taxon>Bacillati</taxon>
        <taxon>Bacillota</taxon>
        <taxon>Bacilli</taxon>
        <taxon>Bacillales</taxon>
        <taxon>Bacillaceae</taxon>
        <taxon>Gracilibacillus</taxon>
    </lineage>
</organism>
<dbReference type="InterPro" id="IPR050400">
    <property type="entry name" value="Bact_Cytoskel_RodZ"/>
</dbReference>
<dbReference type="InterPro" id="IPR010982">
    <property type="entry name" value="Lambda_DNA-bd_dom_sf"/>
</dbReference>
<protein>
    <submittedName>
        <fullName evidence="4">Helix-turn-helix domain-containing protein</fullName>
    </submittedName>
</protein>
<dbReference type="RefSeq" id="WP_390197339.1">
    <property type="nucleotide sequence ID" value="NZ_JBHSDV010000001.1"/>
</dbReference>
<dbReference type="PANTHER" id="PTHR34475">
    <property type="match status" value="1"/>
</dbReference>